<dbReference type="PROSITE" id="PS50014">
    <property type="entry name" value="BROMODOMAIN_2"/>
    <property type="match status" value="1"/>
</dbReference>
<feature type="region of interest" description="Disordered" evidence="3">
    <location>
        <begin position="166"/>
        <end position="572"/>
    </location>
</feature>
<dbReference type="InterPro" id="IPR036427">
    <property type="entry name" value="Bromodomain-like_sf"/>
</dbReference>
<dbReference type="Proteomes" id="UP000054272">
    <property type="component" value="Unassembled WGS sequence"/>
</dbReference>
<organism evidence="5 6">
    <name type="scientific">Cryptococcus gattii EJB2</name>
    <dbReference type="NCBI Taxonomy" id="1296103"/>
    <lineage>
        <taxon>Eukaryota</taxon>
        <taxon>Fungi</taxon>
        <taxon>Dikarya</taxon>
        <taxon>Basidiomycota</taxon>
        <taxon>Agaricomycotina</taxon>
        <taxon>Tremellomycetes</taxon>
        <taxon>Tremellales</taxon>
        <taxon>Cryptococcaceae</taxon>
        <taxon>Cryptococcus</taxon>
        <taxon>Cryptococcus gattii species complex</taxon>
    </lineage>
</organism>
<gene>
    <name evidence="5" type="ORF">I306_01652</name>
</gene>
<feature type="compositionally biased region" description="Acidic residues" evidence="3">
    <location>
        <begin position="531"/>
        <end position="550"/>
    </location>
</feature>
<dbReference type="SMART" id="SM00297">
    <property type="entry name" value="BROMO"/>
    <property type="match status" value="1"/>
</dbReference>
<feature type="compositionally biased region" description="Basic and acidic residues" evidence="3">
    <location>
        <begin position="166"/>
        <end position="205"/>
    </location>
</feature>
<feature type="compositionally biased region" description="Low complexity" evidence="3">
    <location>
        <begin position="395"/>
        <end position="410"/>
    </location>
</feature>
<dbReference type="CDD" id="cd04369">
    <property type="entry name" value="Bromodomain"/>
    <property type="match status" value="1"/>
</dbReference>
<feature type="compositionally biased region" description="Basic and acidic residues" evidence="3">
    <location>
        <begin position="222"/>
        <end position="245"/>
    </location>
</feature>
<evidence type="ECO:0000256" key="1">
    <source>
        <dbReference type="ARBA" id="ARBA00023117"/>
    </source>
</evidence>
<dbReference type="Gene3D" id="1.20.920.10">
    <property type="entry name" value="Bromodomain-like"/>
    <property type="match status" value="1"/>
</dbReference>
<evidence type="ECO:0000259" key="4">
    <source>
        <dbReference type="PROSITE" id="PS50014"/>
    </source>
</evidence>
<dbReference type="PANTHER" id="PTHR15398">
    <property type="entry name" value="BROMODOMAIN-CONTAINING PROTEIN 8"/>
    <property type="match status" value="1"/>
</dbReference>
<reference evidence="5 6" key="1">
    <citation type="submission" date="2015-01" db="EMBL/GenBank/DDBJ databases">
        <title>The Genome Sequence of Cryptococcus gattii EJB2.</title>
        <authorList>
            <consortium name="The Broad Institute Genomics Platform"/>
            <person name="Cuomo C."/>
            <person name="Litvintseva A."/>
            <person name="Chen Y."/>
            <person name="Heitman J."/>
            <person name="Sun S."/>
            <person name="Springer D."/>
            <person name="Dromer F."/>
            <person name="Young S."/>
            <person name="Zeng Q."/>
            <person name="Gargeya S."/>
            <person name="Abouelleil A."/>
            <person name="Alvarado L."/>
            <person name="Chapman S.B."/>
            <person name="Gainer-Dewar J."/>
            <person name="Goldberg J."/>
            <person name="Griggs A."/>
            <person name="Gujja S."/>
            <person name="Hansen M."/>
            <person name="Howarth C."/>
            <person name="Imamovic A."/>
            <person name="Larimer J."/>
            <person name="Murphy C."/>
            <person name="Naylor J."/>
            <person name="Pearson M."/>
            <person name="Priest M."/>
            <person name="Roberts A."/>
            <person name="Saif S."/>
            <person name="Shea T."/>
            <person name="Sykes S."/>
            <person name="Wortman J."/>
            <person name="Nusbaum C."/>
            <person name="Birren B."/>
        </authorList>
    </citation>
    <scope>NUCLEOTIDE SEQUENCE [LARGE SCALE GENOMIC DNA]</scope>
    <source>
        <strain evidence="5 6">EJB2</strain>
    </source>
</reference>
<dbReference type="SUPFAM" id="SSF47370">
    <property type="entry name" value="Bromodomain"/>
    <property type="match status" value="1"/>
</dbReference>
<dbReference type="PRINTS" id="PR00503">
    <property type="entry name" value="BROMODOMAIN"/>
</dbReference>
<evidence type="ECO:0000313" key="5">
    <source>
        <dbReference type="EMBL" id="KIR81239.1"/>
    </source>
</evidence>
<sequence length="683" mass="75622">MSSKTPLSDPLTIQEKLLLSQAVYKLGAFSWAEVSSLLLDHPCIKDAAPHARPAKLFTPERCEGIYKELMNVIGINVPAPDGIKPHAKSHLRLAQNFYIARLTELQNEISSYETQFTSLMSEITALKKGELDDQLREEIKAGLQRKYGKRAVEEWMPGKAEIQKAVEDGPVKEREMDAVGPEFAKEEREKEENQKDVEEQGKDVEMVDASTSEETLAVSVLEKQDGPTKSSKPDTVEAKVEKPVEQVKTPKAARTITSPQPSPLSPAPSDYSSVRSAKSAAEEKEEEDMEEEEGKEEEKEEEGVVPEKKSNKRKAVAQAKGAPPTKRSSRRGAVTEEPEVSEAEEAEEEEEEEEAVEEKEEEAPIARGRRSKRSSLTKPSASPSVPPKDTSPTISRRAPSVSSTASAATPGGEGERRSSRRAAVAAAGRRGMRDDVVSKSVRGQTADAADAEDGPPTPSAAEDHEPETRKSTRASRRKSGHPEHQQQAAATPTPVERERRGTRATTRIPRLDLRESVENEQELASVNNGDENNDHDDDYTTNNNDDDVENPDPNAPIAPVPSNNNKGKGKKSSKPFLFSLLEAIASHRFGTIFESPVRKSDAPDYYSVIKRPMDLKTIKGRIKEGRIERIDELERDVLLMFSNAMMYNASDSQVYEMAKEMMKDCEGHFAHFRNMELELDKEG</sequence>
<dbReference type="InterPro" id="IPR001487">
    <property type="entry name" value="Bromodomain"/>
</dbReference>
<evidence type="ECO:0000313" key="6">
    <source>
        <dbReference type="Proteomes" id="UP000054272"/>
    </source>
</evidence>
<proteinExistence type="predicted"/>
<name>A0ABR5C015_9TREE</name>
<keyword evidence="6" id="KW-1185">Reference proteome</keyword>
<evidence type="ECO:0000256" key="3">
    <source>
        <dbReference type="SAM" id="MobiDB-lite"/>
    </source>
</evidence>
<feature type="compositionally biased region" description="Acidic residues" evidence="3">
    <location>
        <begin position="283"/>
        <end position="304"/>
    </location>
</feature>
<dbReference type="PANTHER" id="PTHR15398:SF4">
    <property type="entry name" value="BROMODOMAIN-CONTAINING PROTEIN 8 ISOFORM X1"/>
    <property type="match status" value="1"/>
</dbReference>
<protein>
    <submittedName>
        <fullName evidence="5">Bromodomain-containing protein 8</fullName>
    </submittedName>
</protein>
<dbReference type="Pfam" id="PF00439">
    <property type="entry name" value="Bromodomain"/>
    <property type="match status" value="1"/>
</dbReference>
<feature type="compositionally biased region" description="Acidic residues" evidence="3">
    <location>
        <begin position="336"/>
        <end position="363"/>
    </location>
</feature>
<feature type="compositionally biased region" description="Basic and acidic residues" evidence="3">
    <location>
        <begin position="461"/>
        <end position="470"/>
    </location>
</feature>
<keyword evidence="1 2" id="KW-0103">Bromodomain</keyword>
<evidence type="ECO:0000256" key="2">
    <source>
        <dbReference type="PROSITE-ProRule" id="PRU00035"/>
    </source>
</evidence>
<feature type="domain" description="Bromo" evidence="4">
    <location>
        <begin position="585"/>
        <end position="655"/>
    </location>
</feature>
<dbReference type="EMBL" id="KN848606">
    <property type="protein sequence ID" value="KIR81239.1"/>
    <property type="molecule type" value="Genomic_DNA"/>
</dbReference>
<accession>A0ABR5C015</accession>